<name>A0A0S4QEK9_9ACTN</name>
<accession>A0A0S4QEK9</accession>
<sequence>MATEGGKAEAAGLADEGGLAVRAVGQLLHTAIAGAGPFKGAAAVAEEIRAKAADPEAAIDRLIALHLRLAAASGALTGLGGLVTMPITIPAGLSGYYLVAGRLVGGVAHLRGYDLDSEEVHTALLLTMVGGGAATQILRETGIELGRRSAVAAVRRVSGKTLIEINKKVGFRLFTKAGTTGVINLGKMVPFVGAPIGATTDLISMRAVAAFARSSFPPVSEPDADDTPAASEAEGEGSGLSARPVAVDLDEPRVRGVAQIKRLNPFRV</sequence>
<gene>
    <name evidence="2" type="ORF">Ga0074812_101393</name>
</gene>
<dbReference type="AlphaFoldDB" id="A0A0S4QEK9"/>
<dbReference type="Pfam" id="PF12787">
    <property type="entry name" value="EcsC"/>
    <property type="match status" value="1"/>
</dbReference>
<dbReference type="InterPro" id="IPR024787">
    <property type="entry name" value="EcsC"/>
</dbReference>
<proteinExistence type="predicted"/>
<dbReference type="EMBL" id="FAOZ01000001">
    <property type="protein sequence ID" value="CUU53895.1"/>
    <property type="molecule type" value="Genomic_DNA"/>
</dbReference>
<organism evidence="2 3">
    <name type="scientific">Parafrankia irregularis</name>
    <dbReference type="NCBI Taxonomy" id="795642"/>
    <lineage>
        <taxon>Bacteria</taxon>
        <taxon>Bacillati</taxon>
        <taxon>Actinomycetota</taxon>
        <taxon>Actinomycetes</taxon>
        <taxon>Frankiales</taxon>
        <taxon>Frankiaceae</taxon>
        <taxon>Parafrankia</taxon>
    </lineage>
</organism>
<evidence type="ECO:0000313" key="3">
    <source>
        <dbReference type="Proteomes" id="UP000198802"/>
    </source>
</evidence>
<keyword evidence="3" id="KW-1185">Reference proteome</keyword>
<evidence type="ECO:0000256" key="1">
    <source>
        <dbReference type="SAM" id="MobiDB-lite"/>
    </source>
</evidence>
<dbReference type="Proteomes" id="UP000198802">
    <property type="component" value="Unassembled WGS sequence"/>
</dbReference>
<evidence type="ECO:0000313" key="2">
    <source>
        <dbReference type="EMBL" id="CUU53895.1"/>
    </source>
</evidence>
<feature type="region of interest" description="Disordered" evidence="1">
    <location>
        <begin position="217"/>
        <end position="247"/>
    </location>
</feature>
<reference evidence="3" key="1">
    <citation type="submission" date="2015-11" db="EMBL/GenBank/DDBJ databases">
        <authorList>
            <person name="Varghese N."/>
        </authorList>
    </citation>
    <scope>NUCLEOTIDE SEQUENCE [LARGE SCALE GENOMIC DNA]</scope>
    <source>
        <strain evidence="3">DSM 45899</strain>
    </source>
</reference>
<protein>
    <submittedName>
        <fullName evidence="2">EcsC protein family protein</fullName>
    </submittedName>
</protein>
<dbReference type="RefSeq" id="WP_165615424.1">
    <property type="nucleotide sequence ID" value="NZ_FAOZ01000001.1"/>
</dbReference>